<dbReference type="InterPro" id="IPR014718">
    <property type="entry name" value="GH-type_carb-bd"/>
</dbReference>
<feature type="binding site" evidence="11">
    <location>
        <begin position="177"/>
        <end position="179"/>
    </location>
    <ligand>
        <name>beta-D-galactose</name>
        <dbReference type="ChEBI" id="CHEBI:27667"/>
    </ligand>
</feature>
<dbReference type="PIRSF" id="PIRSF005096">
    <property type="entry name" value="GALM"/>
    <property type="match status" value="1"/>
</dbReference>
<dbReference type="Proteomes" id="UP000183504">
    <property type="component" value="Unassembled WGS sequence"/>
</dbReference>
<dbReference type="EC" id="5.1.3.3" evidence="4 8"/>
<dbReference type="InterPro" id="IPR018052">
    <property type="entry name" value="Ald1_epimerase_CS"/>
</dbReference>
<evidence type="ECO:0000256" key="5">
    <source>
        <dbReference type="ARBA" id="ARBA00014165"/>
    </source>
</evidence>
<evidence type="ECO:0000256" key="10">
    <source>
        <dbReference type="PIRSR" id="PIRSR005096-2"/>
    </source>
</evidence>
<feature type="active site" description="Proton acceptor" evidence="9">
    <location>
        <position position="310"/>
    </location>
</feature>
<evidence type="ECO:0000313" key="13">
    <source>
        <dbReference type="Proteomes" id="UP000183504"/>
    </source>
</evidence>
<evidence type="ECO:0000256" key="11">
    <source>
        <dbReference type="PIRSR" id="PIRSR005096-3"/>
    </source>
</evidence>
<dbReference type="UniPathway" id="UPA00242"/>
<dbReference type="GO" id="GO:0005737">
    <property type="term" value="C:cytoplasm"/>
    <property type="evidence" value="ECO:0007669"/>
    <property type="project" value="TreeGrafter"/>
</dbReference>
<evidence type="ECO:0000313" key="12">
    <source>
        <dbReference type="EMBL" id="CEL91430.1"/>
    </source>
</evidence>
<proteinExistence type="inferred from homology"/>
<dbReference type="Gene3D" id="2.70.98.10">
    <property type="match status" value="1"/>
</dbReference>
<dbReference type="InterPro" id="IPR011013">
    <property type="entry name" value="Gal_mutarotase_sf_dom"/>
</dbReference>
<keyword evidence="6 8" id="KW-0413">Isomerase</keyword>
<dbReference type="SUPFAM" id="SSF74650">
    <property type="entry name" value="Galactose mutarotase-like"/>
    <property type="match status" value="1"/>
</dbReference>
<dbReference type="RefSeq" id="WP_072074790.1">
    <property type="nucleotide sequence ID" value="NZ_CDMW01000001.1"/>
</dbReference>
<evidence type="ECO:0000256" key="6">
    <source>
        <dbReference type="ARBA" id="ARBA00023235"/>
    </source>
</evidence>
<sequence length="348" mass="38277">MKSYRESIFGKLGGQEILAYTFENDRGYRLTVMNYGATVIQYVTPDKDNHFDNIVVGFDQFEDYIGNSPKHGASIGPVAGRIAGATFDLNGQTFQLEANNGLNCNHSGSSGWDSSVFEVEEVSNDGLTFYTERTDGTGGFPGNLKIWVSYTLTEKGKLEISYQVQTDQDTLVNPTNHSYFNLSGRFNQSIDDHILQLNTDGVYPIAADGLPEKKADAERDFVKKLTKGAALKEIFDAPDEQIQLVSGLDHPFKLNPKHEQAGTLYHPASGRRLTIETQAPCLVIYSANCLDDSVQFDGQPMIQHNGLALEAQALPDAIHSSQQSDVILKAGQIFTSRTVYFADVTATL</sequence>
<keyword evidence="7 8" id="KW-0119">Carbohydrate metabolism</keyword>
<evidence type="ECO:0000256" key="8">
    <source>
        <dbReference type="PIRNR" id="PIRNR005096"/>
    </source>
</evidence>
<comment type="similarity">
    <text evidence="3 8">Belongs to the aldose epimerase family.</text>
</comment>
<feature type="binding site" evidence="10">
    <location>
        <position position="249"/>
    </location>
    <ligand>
        <name>beta-D-galactose</name>
        <dbReference type="ChEBI" id="CHEBI:27667"/>
    </ligand>
</feature>
<dbReference type="PROSITE" id="PS00545">
    <property type="entry name" value="ALDOSE_1_EPIMERASE"/>
    <property type="match status" value="1"/>
</dbReference>
<protein>
    <recommendedName>
        <fullName evidence="5 8">Aldose 1-epimerase</fullName>
        <ecNumber evidence="4 8">5.1.3.3</ecNumber>
    </recommendedName>
</protein>
<evidence type="ECO:0000256" key="3">
    <source>
        <dbReference type="ARBA" id="ARBA00006206"/>
    </source>
</evidence>
<dbReference type="InterPro" id="IPR047215">
    <property type="entry name" value="Galactose_mutarotase-like"/>
</dbReference>
<evidence type="ECO:0000256" key="2">
    <source>
        <dbReference type="ARBA" id="ARBA00005028"/>
    </source>
</evidence>
<dbReference type="Pfam" id="PF01263">
    <property type="entry name" value="Aldose_epim"/>
    <property type="match status" value="1"/>
</dbReference>
<evidence type="ECO:0000256" key="1">
    <source>
        <dbReference type="ARBA" id="ARBA00001614"/>
    </source>
</evidence>
<dbReference type="GO" id="GO:0004034">
    <property type="term" value="F:aldose 1-epimerase activity"/>
    <property type="evidence" value="ECO:0007669"/>
    <property type="project" value="UniProtKB-EC"/>
</dbReference>
<dbReference type="GO" id="GO:0033499">
    <property type="term" value="P:galactose catabolic process via UDP-galactose, Leloir pathway"/>
    <property type="evidence" value="ECO:0007669"/>
    <property type="project" value="TreeGrafter"/>
</dbReference>
<dbReference type="PANTHER" id="PTHR10091">
    <property type="entry name" value="ALDOSE-1-EPIMERASE"/>
    <property type="match status" value="1"/>
</dbReference>
<accession>A0A0B7GRP0</accession>
<dbReference type="PANTHER" id="PTHR10091:SF0">
    <property type="entry name" value="GALACTOSE MUTAROTASE"/>
    <property type="match status" value="1"/>
</dbReference>
<evidence type="ECO:0000256" key="4">
    <source>
        <dbReference type="ARBA" id="ARBA00013185"/>
    </source>
</evidence>
<dbReference type="CDD" id="cd09019">
    <property type="entry name" value="galactose_mutarotase_like"/>
    <property type="match status" value="1"/>
</dbReference>
<gene>
    <name evidence="12" type="primary">galM</name>
    <name evidence="12" type="ORF">SSV_2158</name>
</gene>
<dbReference type="AlphaFoldDB" id="A0A0B7GRP0"/>
<dbReference type="EMBL" id="CDMW01000001">
    <property type="protein sequence ID" value="CEL91430.1"/>
    <property type="molecule type" value="Genomic_DNA"/>
</dbReference>
<dbReference type="GO" id="GO:0030246">
    <property type="term" value="F:carbohydrate binding"/>
    <property type="evidence" value="ECO:0007669"/>
    <property type="project" value="InterPro"/>
</dbReference>
<comment type="pathway">
    <text evidence="2 8">Carbohydrate metabolism; hexose metabolism.</text>
</comment>
<evidence type="ECO:0000256" key="7">
    <source>
        <dbReference type="ARBA" id="ARBA00023277"/>
    </source>
</evidence>
<dbReference type="InterPro" id="IPR008183">
    <property type="entry name" value="Aldose_1/G6P_1-epimerase"/>
</dbReference>
<reference evidence="12 13" key="1">
    <citation type="submission" date="2015-01" db="EMBL/GenBank/DDBJ databases">
        <authorList>
            <person name="Pelicic Vladimir"/>
        </authorList>
    </citation>
    <scope>NUCLEOTIDE SEQUENCE [LARGE SCALE GENOMIC DNA]</scope>
    <source>
        <strain evidence="12 13">2908</strain>
    </source>
</reference>
<organism evidence="12 13">
    <name type="scientific">Streptococcus sanguinis</name>
    <dbReference type="NCBI Taxonomy" id="1305"/>
    <lineage>
        <taxon>Bacteria</taxon>
        <taxon>Bacillati</taxon>
        <taxon>Bacillota</taxon>
        <taxon>Bacilli</taxon>
        <taxon>Lactobacillales</taxon>
        <taxon>Streptococcaceae</taxon>
        <taxon>Streptococcus</taxon>
    </lineage>
</organism>
<dbReference type="InterPro" id="IPR015443">
    <property type="entry name" value="Aldose_1-epimerase"/>
</dbReference>
<comment type="catalytic activity">
    <reaction evidence="1 8">
        <text>alpha-D-glucose = beta-D-glucose</text>
        <dbReference type="Rhea" id="RHEA:10264"/>
        <dbReference type="ChEBI" id="CHEBI:15903"/>
        <dbReference type="ChEBI" id="CHEBI:17925"/>
        <dbReference type="EC" id="5.1.3.3"/>
    </reaction>
</comment>
<name>A0A0B7GRP0_STRSA</name>
<evidence type="ECO:0000256" key="9">
    <source>
        <dbReference type="PIRSR" id="PIRSR005096-1"/>
    </source>
</evidence>
<feature type="active site" description="Proton donor" evidence="9">
    <location>
        <position position="177"/>
    </location>
</feature>
<dbReference type="GO" id="GO:0006006">
    <property type="term" value="P:glucose metabolic process"/>
    <property type="evidence" value="ECO:0007669"/>
    <property type="project" value="TreeGrafter"/>
</dbReference>